<feature type="region of interest" description="Disordered" evidence="1">
    <location>
        <begin position="264"/>
        <end position="389"/>
    </location>
</feature>
<feature type="compositionally biased region" description="Polar residues" evidence="1">
    <location>
        <begin position="264"/>
        <end position="280"/>
    </location>
</feature>
<dbReference type="Proteomes" id="UP001250181">
    <property type="component" value="Unassembled WGS sequence"/>
</dbReference>
<feature type="region of interest" description="Disordered" evidence="1">
    <location>
        <begin position="10"/>
        <end position="29"/>
    </location>
</feature>
<protein>
    <submittedName>
        <fullName evidence="2">Uncharacterized protein</fullName>
    </submittedName>
</protein>
<organism evidence="2 3">
    <name type="scientific">Streptomyces tamarix</name>
    <dbReference type="NCBI Taxonomy" id="3078565"/>
    <lineage>
        <taxon>Bacteria</taxon>
        <taxon>Bacillati</taxon>
        <taxon>Actinomycetota</taxon>
        <taxon>Actinomycetes</taxon>
        <taxon>Kitasatosporales</taxon>
        <taxon>Streptomycetaceae</taxon>
        <taxon>Streptomyces</taxon>
    </lineage>
</organism>
<feature type="compositionally biased region" description="Polar residues" evidence="1">
    <location>
        <begin position="316"/>
        <end position="373"/>
    </location>
</feature>
<evidence type="ECO:0000313" key="2">
    <source>
        <dbReference type="EMBL" id="MDT9683416.1"/>
    </source>
</evidence>
<reference evidence="2 3" key="1">
    <citation type="submission" date="2023-09" db="EMBL/GenBank/DDBJ databases">
        <title>Streptomyces sp. nov.: A antagonism against Alternaria gaisen Producing Streptochlin, Isolated from Tamarix root soil.</title>
        <authorList>
            <person name="Chen Y."/>
        </authorList>
    </citation>
    <scope>NUCLEOTIDE SEQUENCE [LARGE SCALE GENOMIC DNA]</scope>
    <source>
        <strain evidence="2 3">TRM76323</strain>
    </source>
</reference>
<keyword evidence="3" id="KW-1185">Reference proteome</keyword>
<dbReference type="EMBL" id="JAWCTQ010000016">
    <property type="protein sequence ID" value="MDT9683416.1"/>
    <property type="molecule type" value="Genomic_DNA"/>
</dbReference>
<accession>A0ABU3QKY4</accession>
<proteinExistence type="predicted"/>
<gene>
    <name evidence="2" type="ORF">RND61_15310</name>
</gene>
<name>A0ABU3QKY4_9ACTN</name>
<dbReference type="RefSeq" id="WP_315878490.1">
    <property type="nucleotide sequence ID" value="NZ_JAWCTQ010000016.1"/>
</dbReference>
<evidence type="ECO:0000256" key="1">
    <source>
        <dbReference type="SAM" id="MobiDB-lite"/>
    </source>
</evidence>
<sequence length="404" mass="43937">MDNNIFDAFNSAAKQASPSSESRKPKSGLDILQFGNKGKKITDLYFRILPGNGILNNDMQNLSDFAKPFRTIFLKASDPSSDKKASYYNPVLSSEPNENSKIEQAISRWEQNGALESMVAQNSSYGAPSIRTRAYLNVIPVLSANNNFSYKVNQETGQPVVQVMDVPSTVVRDILEKLGNKLNAPAGSQYSFVDLQNGALAHISLKDNKYQFDVYPQVVMPALTADWVRNNAEDLNYLAEPTESYKGGFEEHFIKLVDNSVNSTSAVDPSQITQPSQSFFSGVPSGNDANTPDPFGVNQQRTVTDMPQAPTPNIAYGSQNQQPTSPSFNGVQRPLSSQPSDSFQDGSFPNTSTSGVLNSNMPQNTTQNQATVPNPTPTAPKPDVSDGSDLIDMDELARIANSNS</sequence>
<evidence type="ECO:0000313" key="3">
    <source>
        <dbReference type="Proteomes" id="UP001250181"/>
    </source>
</evidence>
<comment type="caution">
    <text evidence="2">The sequence shown here is derived from an EMBL/GenBank/DDBJ whole genome shotgun (WGS) entry which is preliminary data.</text>
</comment>